<dbReference type="InterPro" id="IPR051242">
    <property type="entry name" value="WD-EF-hand_domain"/>
</dbReference>
<dbReference type="Pfam" id="PF00400">
    <property type="entry name" value="WD40"/>
    <property type="match status" value="6"/>
</dbReference>
<dbReference type="InParanoid" id="H3B7D6"/>
<dbReference type="Gene3D" id="2.130.10.10">
    <property type="entry name" value="YVTN repeat-like/Quinoprotein amine dehydrogenase"/>
    <property type="match status" value="4"/>
</dbReference>
<dbReference type="PROSITE" id="PS50082">
    <property type="entry name" value="WD_REPEATS_2"/>
    <property type="match status" value="5"/>
</dbReference>
<reference evidence="4" key="3">
    <citation type="submission" date="2025-09" db="UniProtKB">
        <authorList>
            <consortium name="Ensembl"/>
        </authorList>
    </citation>
    <scope>IDENTIFICATION</scope>
</reference>
<organism evidence="4 5">
    <name type="scientific">Latimeria chalumnae</name>
    <name type="common">Coelacanth</name>
    <dbReference type="NCBI Taxonomy" id="7897"/>
    <lineage>
        <taxon>Eukaryota</taxon>
        <taxon>Metazoa</taxon>
        <taxon>Chordata</taxon>
        <taxon>Craniata</taxon>
        <taxon>Vertebrata</taxon>
        <taxon>Euteleostomi</taxon>
        <taxon>Coelacanthiformes</taxon>
        <taxon>Coelacanthidae</taxon>
        <taxon>Latimeria</taxon>
    </lineage>
</organism>
<evidence type="ECO:0000313" key="4">
    <source>
        <dbReference type="Ensembl" id="ENSLACP00000017807.1"/>
    </source>
</evidence>
<dbReference type="HOGENOM" id="CLU_006741_0_1_1"/>
<protein>
    <submittedName>
        <fullName evidence="4">Si:dkey-202c14.3</fullName>
    </submittedName>
</protein>
<dbReference type="Proteomes" id="UP000008672">
    <property type="component" value="Unassembled WGS sequence"/>
</dbReference>
<dbReference type="PRINTS" id="PR00320">
    <property type="entry name" value="GPROTEINBRPT"/>
</dbReference>
<accession>H3B7D6</accession>
<dbReference type="SUPFAM" id="SSF50998">
    <property type="entry name" value="Quinoprotein alcohol dehydrogenase-like"/>
    <property type="match status" value="1"/>
</dbReference>
<dbReference type="OMA" id="GPQRIFF"/>
<dbReference type="InterPro" id="IPR011047">
    <property type="entry name" value="Quinoprotein_ADH-like_sf"/>
</dbReference>
<keyword evidence="5" id="KW-1185">Reference proteome</keyword>
<dbReference type="EMBL" id="AFYH01038193">
    <property type="status" value="NOT_ANNOTATED_CDS"/>
    <property type="molecule type" value="Genomic_DNA"/>
</dbReference>
<feature type="repeat" description="WD" evidence="3">
    <location>
        <begin position="367"/>
        <end position="408"/>
    </location>
</feature>
<dbReference type="PROSITE" id="PS00678">
    <property type="entry name" value="WD_REPEATS_1"/>
    <property type="match status" value="3"/>
</dbReference>
<dbReference type="InterPro" id="IPR036322">
    <property type="entry name" value="WD40_repeat_dom_sf"/>
</dbReference>
<dbReference type="InterPro" id="IPR001680">
    <property type="entry name" value="WD40_rpt"/>
</dbReference>
<dbReference type="InterPro" id="IPR015943">
    <property type="entry name" value="WD40/YVTN_repeat-like_dom_sf"/>
</dbReference>
<dbReference type="PANTHER" id="PTHR44324">
    <property type="entry name" value="WD40 REPEAT DOMAIN 95"/>
    <property type="match status" value="1"/>
</dbReference>
<keyword evidence="2" id="KW-0677">Repeat</keyword>
<evidence type="ECO:0000256" key="1">
    <source>
        <dbReference type="ARBA" id="ARBA00022574"/>
    </source>
</evidence>
<evidence type="ECO:0000256" key="3">
    <source>
        <dbReference type="PROSITE-ProRule" id="PRU00221"/>
    </source>
</evidence>
<dbReference type="GeneTree" id="ENSGT00940000166249"/>
<feature type="repeat" description="WD" evidence="3">
    <location>
        <begin position="272"/>
        <end position="313"/>
    </location>
</feature>
<dbReference type="SMART" id="SM00320">
    <property type="entry name" value="WD40"/>
    <property type="match status" value="8"/>
</dbReference>
<dbReference type="InterPro" id="IPR020472">
    <property type="entry name" value="WD40_PAC1"/>
</dbReference>
<feature type="repeat" description="WD" evidence="3">
    <location>
        <begin position="415"/>
        <end position="452"/>
    </location>
</feature>
<dbReference type="SUPFAM" id="SSF50978">
    <property type="entry name" value="WD40 repeat-like"/>
    <property type="match status" value="2"/>
</dbReference>
<reference evidence="5" key="1">
    <citation type="submission" date="2011-08" db="EMBL/GenBank/DDBJ databases">
        <title>The draft genome of Latimeria chalumnae.</title>
        <authorList>
            <person name="Di Palma F."/>
            <person name="Alfoldi J."/>
            <person name="Johnson J."/>
            <person name="Berlin A."/>
            <person name="Gnerre S."/>
            <person name="Jaffe D."/>
            <person name="MacCallum I."/>
            <person name="Young S."/>
            <person name="Walker B.J."/>
            <person name="Lander E."/>
            <person name="Lindblad-Toh K."/>
        </authorList>
    </citation>
    <scope>NUCLEOTIDE SEQUENCE [LARGE SCALE GENOMIC DNA]</scope>
    <source>
        <strain evidence="5">Wild caught</strain>
    </source>
</reference>
<evidence type="ECO:0000256" key="2">
    <source>
        <dbReference type="ARBA" id="ARBA00022737"/>
    </source>
</evidence>
<name>H3B7D6_LATCH</name>
<dbReference type="InterPro" id="IPR019775">
    <property type="entry name" value="WD40_repeat_CS"/>
</dbReference>
<dbReference type="AlphaFoldDB" id="H3B7D6"/>
<evidence type="ECO:0000313" key="5">
    <source>
        <dbReference type="Proteomes" id="UP000008672"/>
    </source>
</evidence>
<dbReference type="PANTHER" id="PTHR44324:SF3">
    <property type="entry name" value="WD REPEAT-CONTAINING PROTEIN 49-LIKE"/>
    <property type="match status" value="1"/>
</dbReference>
<keyword evidence="1 3" id="KW-0853">WD repeat</keyword>
<dbReference type="Ensembl" id="ENSLACT00000017937.1">
    <property type="protein sequence ID" value="ENSLACP00000017807.1"/>
    <property type="gene ID" value="ENSLACG00000015685.1"/>
</dbReference>
<dbReference type="PROSITE" id="PS50294">
    <property type="entry name" value="WD_REPEATS_REGION"/>
    <property type="match status" value="3"/>
</dbReference>
<dbReference type="STRING" id="7897.ENSLACP00000017807"/>
<sequence length="724" mass="82047">ILCFFTAAAAHQEATARILAVPSPPPLRFMSVSRGGVLTVWDNDLRMQKSYKISTEANDLHAGKRRFKSWTTDAVYMPNVHKVAIATTSRDIHFFDVSTASCFEELHLYALNNVPNCLCYWYDEKSPGSRSLLLWGDDTGDVNLLWFLRPHIGMFEKPFTEEDGPQQVFMQEIGEHSRLLSYQVVPEVQKEAITKIMYEPEGDFLITSSANPMRSVVIMDIHRKKKVYTWKIRKGVTCFDFNKSLNLLVTGGVDHTVRLWNQYVTSRPTALLHGHCLTVLDVAINEPLGQIFSYSKDSVLKVWDILSYNCLRTLVLKFPCIQPGRILEHGEFPFLLVQQHPHVLLVSCADYIAMLKLEHADHEGEILLTHSAQLCSAIYNPFFHQVVTGCDDSSVAVWDVETGTKCLQLTNVHGTEEITCMAFDSSLRRLITGARNGTIKVWNLQNGHNLHRLEVVMEAEVTGVLPFQDQKFLVVGWSHKIALYDDSQPGNLYLAADLSWKGGQIHKDDILAVDYCPSFRLLATGGFDGEIIVWNTETQRVYFYLRKSHHKRLQPPVDKLLFLQYRAADVRLKESGMLISSEAGTLYWWSIFGAQQQCGQFYAPRKANESILGVSTNQTNSVLVSGDTAGFIQVWDISEYGLHLNEKTKPLKKPPLLHSWRAHDSTVVSTEHFLFDSSSFIVSASSDKTARLWTAEGKYVGTFGQEKKWNLKNPLTYLHPKINP</sequence>
<dbReference type="eggNOG" id="KOG0272">
    <property type="taxonomic scope" value="Eukaryota"/>
</dbReference>
<feature type="repeat" description="WD" evidence="3">
    <location>
        <begin position="503"/>
        <end position="544"/>
    </location>
</feature>
<dbReference type="EMBL" id="AFYH01038194">
    <property type="status" value="NOT_ANNOTATED_CDS"/>
    <property type="molecule type" value="Genomic_DNA"/>
</dbReference>
<reference evidence="4" key="2">
    <citation type="submission" date="2025-08" db="UniProtKB">
        <authorList>
            <consortium name="Ensembl"/>
        </authorList>
    </citation>
    <scope>IDENTIFICATION</scope>
</reference>
<feature type="repeat" description="WD" evidence="3">
    <location>
        <begin position="236"/>
        <end position="261"/>
    </location>
</feature>
<proteinExistence type="predicted"/>